<gene>
    <name evidence="4" type="primary">serA</name>
    <name evidence="4" type="ORF">GCM10010124_10100</name>
</gene>
<dbReference type="InterPro" id="IPR050223">
    <property type="entry name" value="D-isomer_2-hydroxyacid_DH"/>
</dbReference>
<evidence type="ECO:0000313" key="5">
    <source>
        <dbReference type="Proteomes" id="UP000662200"/>
    </source>
</evidence>
<dbReference type="GO" id="GO:0030267">
    <property type="term" value="F:glyoxylate reductase (NADPH) activity"/>
    <property type="evidence" value="ECO:0007669"/>
    <property type="project" value="TreeGrafter"/>
</dbReference>
<accession>A0A8J3BPY7</accession>
<dbReference type="Gene3D" id="3.40.50.720">
    <property type="entry name" value="NAD(P)-binding Rossmann-like Domain"/>
    <property type="match status" value="2"/>
</dbReference>
<dbReference type="GO" id="GO:0016618">
    <property type="term" value="F:hydroxypyruvate reductase [NAD(P)H] activity"/>
    <property type="evidence" value="ECO:0007669"/>
    <property type="project" value="TreeGrafter"/>
</dbReference>
<dbReference type="SUPFAM" id="SSF51735">
    <property type="entry name" value="NAD(P)-binding Rossmann-fold domains"/>
    <property type="match status" value="1"/>
</dbReference>
<dbReference type="PANTHER" id="PTHR10996">
    <property type="entry name" value="2-HYDROXYACID DEHYDROGENASE-RELATED"/>
    <property type="match status" value="1"/>
</dbReference>
<name>A0A8J3BPY7_9ACTN</name>
<dbReference type="AlphaFoldDB" id="A0A8J3BPY7"/>
<protein>
    <submittedName>
        <fullName evidence="4">Phosphoglycerate dehydrogenase</fullName>
    </submittedName>
</protein>
<reference evidence="4" key="1">
    <citation type="journal article" date="2014" name="Int. J. Syst. Evol. Microbiol.">
        <title>Complete genome sequence of Corynebacterium casei LMG S-19264T (=DSM 44701T), isolated from a smear-ripened cheese.</title>
        <authorList>
            <consortium name="US DOE Joint Genome Institute (JGI-PGF)"/>
            <person name="Walter F."/>
            <person name="Albersmeier A."/>
            <person name="Kalinowski J."/>
            <person name="Ruckert C."/>
        </authorList>
    </citation>
    <scope>NUCLEOTIDE SEQUENCE</scope>
    <source>
        <strain evidence="4">JCM 3091</strain>
    </source>
</reference>
<evidence type="ECO:0000256" key="2">
    <source>
        <dbReference type="ARBA" id="ARBA00023027"/>
    </source>
</evidence>
<dbReference type="PROSITE" id="PS00671">
    <property type="entry name" value="D_2_HYDROXYACID_DH_3"/>
    <property type="match status" value="1"/>
</dbReference>
<dbReference type="InterPro" id="IPR036291">
    <property type="entry name" value="NAD(P)-bd_dom_sf"/>
</dbReference>
<dbReference type="PANTHER" id="PTHR10996:SF178">
    <property type="entry name" value="2-HYDROXYACID DEHYDROGENASE YGL185C-RELATED"/>
    <property type="match status" value="1"/>
</dbReference>
<dbReference type="RefSeq" id="WP_189112974.1">
    <property type="nucleotide sequence ID" value="NZ_BMQC01000002.1"/>
</dbReference>
<comment type="caution">
    <text evidence="4">The sequence shown here is derived from an EMBL/GenBank/DDBJ whole genome shotgun (WGS) entry which is preliminary data.</text>
</comment>
<sequence length="307" mass="31866">MKAWLAHPDGPALLGEVPPGVTVEVVTDPQAPPSDPAGVTFWTPPYLVSSPEWTAFAGTLPDVRVVQLLTAGADAWLGRIPPTALLCDAQGVHDAPTADWAVTATLAWLRRFDHFARAQGRGEWAHSAHTPTDELTGKRVLVVGAGAIGTKIGARLAPFEVSLTYVARHARPGVHAVAALPALLPAHDVVILVVPLTTATRGLVDDAFLAAMPDGALLVNAARGPVVDTDALVRALSGGRIGAALDVTDPEPLPAGHPLWTLPGVLLTPHVAGAVGGMMRRAYDLVGAQLRRHAAGAPLANVVHGDY</sequence>
<dbReference type="CDD" id="cd12166">
    <property type="entry name" value="2-Hacid_dh_7"/>
    <property type="match status" value="1"/>
</dbReference>
<dbReference type="EMBL" id="BMQC01000002">
    <property type="protein sequence ID" value="GGK19489.1"/>
    <property type="molecule type" value="Genomic_DNA"/>
</dbReference>
<reference evidence="4" key="2">
    <citation type="submission" date="2020-09" db="EMBL/GenBank/DDBJ databases">
        <authorList>
            <person name="Sun Q."/>
            <person name="Ohkuma M."/>
        </authorList>
    </citation>
    <scope>NUCLEOTIDE SEQUENCE</scope>
    <source>
        <strain evidence="4">JCM 3091</strain>
    </source>
</reference>
<dbReference type="GO" id="GO:0051287">
    <property type="term" value="F:NAD binding"/>
    <property type="evidence" value="ECO:0007669"/>
    <property type="project" value="InterPro"/>
</dbReference>
<organism evidence="4 5">
    <name type="scientific">Pilimelia terevasa</name>
    <dbReference type="NCBI Taxonomy" id="53372"/>
    <lineage>
        <taxon>Bacteria</taxon>
        <taxon>Bacillati</taxon>
        <taxon>Actinomycetota</taxon>
        <taxon>Actinomycetes</taxon>
        <taxon>Micromonosporales</taxon>
        <taxon>Micromonosporaceae</taxon>
        <taxon>Pilimelia</taxon>
    </lineage>
</organism>
<evidence type="ECO:0000256" key="1">
    <source>
        <dbReference type="ARBA" id="ARBA00023002"/>
    </source>
</evidence>
<evidence type="ECO:0000259" key="3">
    <source>
        <dbReference type="Pfam" id="PF02826"/>
    </source>
</evidence>
<proteinExistence type="predicted"/>
<dbReference type="Proteomes" id="UP000662200">
    <property type="component" value="Unassembled WGS sequence"/>
</dbReference>
<dbReference type="InterPro" id="IPR006140">
    <property type="entry name" value="D-isomer_DH_NAD-bd"/>
</dbReference>
<keyword evidence="5" id="KW-1185">Reference proteome</keyword>
<dbReference type="GO" id="GO:0005829">
    <property type="term" value="C:cytosol"/>
    <property type="evidence" value="ECO:0007669"/>
    <property type="project" value="TreeGrafter"/>
</dbReference>
<dbReference type="Pfam" id="PF02826">
    <property type="entry name" value="2-Hacid_dh_C"/>
    <property type="match status" value="1"/>
</dbReference>
<dbReference type="InterPro" id="IPR029753">
    <property type="entry name" value="D-isomer_DH_CS"/>
</dbReference>
<keyword evidence="1" id="KW-0560">Oxidoreductase</keyword>
<feature type="domain" description="D-isomer specific 2-hydroxyacid dehydrogenase NAD-binding" evidence="3">
    <location>
        <begin position="103"/>
        <end position="272"/>
    </location>
</feature>
<evidence type="ECO:0000313" key="4">
    <source>
        <dbReference type="EMBL" id="GGK19489.1"/>
    </source>
</evidence>
<keyword evidence="2" id="KW-0520">NAD</keyword>